<feature type="compositionally biased region" description="Basic and acidic residues" evidence="1">
    <location>
        <begin position="807"/>
        <end position="919"/>
    </location>
</feature>
<sequence length="957" mass="107560">MTSLCKLELHRSPLARQVLLPDYPFDRLLLERKSGDPFCFAVKEWYSRAPNVHVDTLLLISDNTVACAPTSPAMATVAAGYVGGAAYDDHPELEPDLQWKNDLRQKIQDQLRHLVDDARQQRDSQWIHHPADSHSAAANDIASQKYQVIMTDIRRLAQDQYEEALERERLERRWAAGYPVDQSWIEAAAREQEAMLTAVHNGRQQTHAGFTFKPHDEPVAGPSRLAGRSTSGDGSVSHHYSRFLEYELNARQSSTDWYGHSYGEGSGESSRPSATPGGPWPRGGISAPNDSTIRQHHVDARAKARQVPEIWRPSAPADDRTPRQSVTSRPTPSSVKIADRPITQDRPSSRLKRKASEGDDADPGHSAEELIPAHNAVAPLAEAEAVIARQINFAVKLAQEEARKTPQLRPIVPLHLAPHFSDRSHSATPKPPLSFRVAPTPLRAVENMNYEQAAEHRTPIGIHFPPMTSAFRASAATPNPMLPLRGMGVPPNPTVHFEQTVAEQREIVIPPPPISSTLRAAAATPHPGARAPSASASAGTAMQVVDPRSFTLDDDRSSIHAPFQPQSVLGRDRSDTLRGVQLPAPSSHMWIPPMGSSLDTSSSGSSEPQRTPTLDEMVLVASDEGDSDWEASAFDTEDVDQMMKQGMEQFMVTGESSIERLLSAQDTIISELAPEEAVEVEVEAAPMKPVEVETETEKEDTPKKAKGGKAKRKEEAKRKEQDAKQKVQDTKPKVQDTKQKAQDAKQKAQEAKYKEQEDAKRRLELKRKEDEEARRREAESRQRMEDERRRELLRKREEDEAAAAAAREAERLNEQRLLEFRRQQEETRRRFEGRQRTDSTTRVPDALKKQQEVKKAEQAIGKKDADAGRKEEEARRREDDIRRKEEEIRHKEEDLMLREQEMAKRESLEDARRKEEEKRRKPGAPRKTDIVCRLFHVALDRAGMFLHDASATAMFVR</sequence>
<protein>
    <submittedName>
        <fullName evidence="2">Uncharacterized protein</fullName>
    </submittedName>
</protein>
<evidence type="ECO:0000313" key="2">
    <source>
        <dbReference type="EMBL" id="KAF9815136.1"/>
    </source>
</evidence>
<dbReference type="Proteomes" id="UP000639403">
    <property type="component" value="Unassembled WGS sequence"/>
</dbReference>
<feature type="compositionally biased region" description="Basic and acidic residues" evidence="1">
    <location>
        <begin position="712"/>
        <end position="798"/>
    </location>
</feature>
<accession>A0A8H7U2X7</accession>
<evidence type="ECO:0000256" key="1">
    <source>
        <dbReference type="SAM" id="MobiDB-lite"/>
    </source>
</evidence>
<dbReference type="EMBL" id="JADOXO010000075">
    <property type="protein sequence ID" value="KAF9815136.1"/>
    <property type="molecule type" value="Genomic_DNA"/>
</dbReference>
<feature type="compositionally biased region" description="Low complexity" evidence="1">
    <location>
        <begin position="596"/>
        <end position="606"/>
    </location>
</feature>
<feature type="region of interest" description="Disordered" evidence="1">
    <location>
        <begin position="583"/>
        <end position="611"/>
    </location>
</feature>
<proteinExistence type="predicted"/>
<feature type="compositionally biased region" description="Low complexity" evidence="1">
    <location>
        <begin position="259"/>
        <end position="270"/>
    </location>
</feature>
<gene>
    <name evidence="2" type="ORF">IEO21_04754</name>
</gene>
<comment type="caution">
    <text evidence="2">The sequence shown here is derived from an EMBL/GenBank/DDBJ whole genome shotgun (WGS) entry which is preliminary data.</text>
</comment>
<feature type="compositionally biased region" description="Basic and acidic residues" evidence="1">
    <location>
        <begin position="354"/>
        <end position="367"/>
    </location>
</feature>
<dbReference type="PANTHER" id="PTHR14343:SF4">
    <property type="entry name" value="DUF4537 DOMAIN-CONTAINING PROTEIN"/>
    <property type="match status" value="1"/>
</dbReference>
<feature type="region of interest" description="Disordered" evidence="1">
    <location>
        <begin position="259"/>
        <end position="367"/>
    </location>
</feature>
<dbReference type="AlphaFoldDB" id="A0A8H7U2X7"/>
<dbReference type="PANTHER" id="PTHR14343">
    <property type="entry name" value="VWFA DOMAIN-CONTAINING PROTEIN"/>
    <property type="match status" value="1"/>
</dbReference>
<feature type="region of interest" description="Disordered" evidence="1">
    <location>
        <begin position="682"/>
        <end position="926"/>
    </location>
</feature>
<name>A0A8H7U2X7_9APHY</name>
<evidence type="ECO:0000313" key="3">
    <source>
        <dbReference type="Proteomes" id="UP000639403"/>
    </source>
</evidence>
<reference evidence="2" key="2">
    <citation type="journal article" name="Front. Microbiol.">
        <title>Degradative Capacity of Two Strains of Rhodonia placenta: From Phenotype to Genotype.</title>
        <authorList>
            <person name="Kolle M."/>
            <person name="Horta M.A.C."/>
            <person name="Nowrousian M."/>
            <person name="Ohm R.A."/>
            <person name="Benz J.P."/>
            <person name="Pilgard A."/>
        </authorList>
    </citation>
    <scope>NUCLEOTIDE SEQUENCE</scope>
    <source>
        <strain evidence="2">FPRL280</strain>
    </source>
</reference>
<reference evidence="2" key="1">
    <citation type="submission" date="2020-11" db="EMBL/GenBank/DDBJ databases">
        <authorList>
            <person name="Koelle M."/>
            <person name="Horta M.A.C."/>
            <person name="Nowrousian M."/>
            <person name="Ohm R.A."/>
            <person name="Benz P."/>
            <person name="Pilgard A."/>
        </authorList>
    </citation>
    <scope>NUCLEOTIDE SEQUENCE</scope>
    <source>
        <strain evidence="2">FPRL280</strain>
    </source>
</reference>
<feature type="region of interest" description="Disordered" evidence="1">
    <location>
        <begin position="208"/>
        <end position="237"/>
    </location>
</feature>
<feature type="compositionally biased region" description="Polar residues" evidence="1">
    <location>
        <begin position="323"/>
        <end position="334"/>
    </location>
</feature>
<organism evidence="2 3">
    <name type="scientific">Rhodonia placenta</name>
    <dbReference type="NCBI Taxonomy" id="104341"/>
    <lineage>
        <taxon>Eukaryota</taxon>
        <taxon>Fungi</taxon>
        <taxon>Dikarya</taxon>
        <taxon>Basidiomycota</taxon>
        <taxon>Agaricomycotina</taxon>
        <taxon>Agaricomycetes</taxon>
        <taxon>Polyporales</taxon>
        <taxon>Adustoporiaceae</taxon>
        <taxon>Rhodonia</taxon>
    </lineage>
</organism>